<dbReference type="Gene3D" id="3.30.60.30">
    <property type="match status" value="1"/>
</dbReference>
<keyword evidence="8" id="KW-1185">Reference proteome</keyword>
<proteinExistence type="predicted"/>
<dbReference type="Gene3D" id="2.60.40.10">
    <property type="entry name" value="Immunoglobulins"/>
    <property type="match status" value="1"/>
</dbReference>
<dbReference type="SUPFAM" id="SSF100895">
    <property type="entry name" value="Kazal-type serine protease inhibitors"/>
    <property type="match status" value="1"/>
</dbReference>
<sequence length="248" mass="27644">MKLVICVVFMLLGLSHSQSPDECSCPESCPEISCPAELRVRDRCDCCETCLGVEGSVCSEEIGRFCALSDHKYGFSCVMDPTGKDRYGECHCKHPKKGPFCGQDGVTYKTKCDLQVASWMRVKRNSSKVDVAYHGECEELPILTRRPGNVNNRTGEKVYLACEAYGIPTPHITFRKITQLEDESEMFEEMPSDRLNMAVQIRGGPDKHKISAWVLVDPLMNEDAGLYECLASNTQGSVSDKGYINIIH</sequence>
<dbReference type="Proteomes" id="UP001642483">
    <property type="component" value="Unassembled WGS sequence"/>
</dbReference>
<keyword evidence="3 4" id="KW-0732">Signal</keyword>
<evidence type="ECO:0000256" key="2">
    <source>
        <dbReference type="ARBA" id="ARBA00022525"/>
    </source>
</evidence>
<dbReference type="InterPro" id="IPR007110">
    <property type="entry name" value="Ig-like_dom"/>
</dbReference>
<evidence type="ECO:0000259" key="6">
    <source>
        <dbReference type="PROSITE" id="PS51465"/>
    </source>
</evidence>
<evidence type="ECO:0000313" key="7">
    <source>
        <dbReference type="EMBL" id="CAK8688887.1"/>
    </source>
</evidence>
<dbReference type="PROSITE" id="PS50835">
    <property type="entry name" value="IG_LIKE"/>
    <property type="match status" value="1"/>
</dbReference>
<organism evidence="7 8">
    <name type="scientific">Clavelina lepadiformis</name>
    <name type="common">Light-bulb sea squirt</name>
    <name type="synonym">Ascidia lepadiformis</name>
    <dbReference type="NCBI Taxonomy" id="159417"/>
    <lineage>
        <taxon>Eukaryota</taxon>
        <taxon>Metazoa</taxon>
        <taxon>Chordata</taxon>
        <taxon>Tunicata</taxon>
        <taxon>Ascidiacea</taxon>
        <taxon>Aplousobranchia</taxon>
        <taxon>Clavelinidae</taxon>
        <taxon>Clavelina</taxon>
    </lineage>
</organism>
<dbReference type="InterPro" id="IPR011390">
    <property type="entry name" value="IGFBP_rP_mac25"/>
</dbReference>
<accession>A0ABP0GC41</accession>
<dbReference type="InterPro" id="IPR036179">
    <property type="entry name" value="Ig-like_dom_sf"/>
</dbReference>
<dbReference type="PANTHER" id="PTHR14186:SF19">
    <property type="entry name" value="INSULIN-LIKE GROWTH FACTOR-BINDING PROTEIN 7"/>
    <property type="match status" value="1"/>
</dbReference>
<evidence type="ECO:0000256" key="4">
    <source>
        <dbReference type="SAM" id="SignalP"/>
    </source>
</evidence>
<dbReference type="InterPro" id="IPR013783">
    <property type="entry name" value="Ig-like_fold"/>
</dbReference>
<dbReference type="PANTHER" id="PTHR14186">
    <property type="entry name" value="INSULIN-LIKE GROWTH FACTOR BINDING PROTEIN-RELATED"/>
    <property type="match status" value="1"/>
</dbReference>
<dbReference type="Pfam" id="PF07648">
    <property type="entry name" value="Kazal_2"/>
    <property type="match status" value="1"/>
</dbReference>
<feature type="domain" description="Ig-like" evidence="5">
    <location>
        <begin position="141"/>
        <end position="245"/>
    </location>
</feature>
<dbReference type="SUPFAM" id="SSF48726">
    <property type="entry name" value="Immunoglobulin"/>
    <property type="match status" value="1"/>
</dbReference>
<evidence type="ECO:0008006" key="9">
    <source>
        <dbReference type="Google" id="ProtNLM"/>
    </source>
</evidence>
<feature type="signal peptide" evidence="4">
    <location>
        <begin position="1"/>
        <end position="17"/>
    </location>
</feature>
<dbReference type="PROSITE" id="PS51465">
    <property type="entry name" value="KAZAL_2"/>
    <property type="match status" value="1"/>
</dbReference>
<dbReference type="InterPro" id="IPR036058">
    <property type="entry name" value="Kazal_dom_sf"/>
</dbReference>
<evidence type="ECO:0000256" key="1">
    <source>
        <dbReference type="ARBA" id="ARBA00004613"/>
    </source>
</evidence>
<keyword evidence="2" id="KW-0964">Secreted</keyword>
<dbReference type="InterPro" id="IPR002350">
    <property type="entry name" value="Kazal_dom"/>
</dbReference>
<dbReference type="SMART" id="SM00280">
    <property type="entry name" value="KAZAL"/>
    <property type="match status" value="1"/>
</dbReference>
<gene>
    <name evidence="7" type="ORF">CVLEPA_LOCUS20843</name>
</gene>
<evidence type="ECO:0000259" key="5">
    <source>
        <dbReference type="PROSITE" id="PS50835"/>
    </source>
</evidence>
<comment type="caution">
    <text evidence="7">The sequence shown here is derived from an EMBL/GenBank/DDBJ whole genome shotgun (WGS) entry which is preliminary data.</text>
</comment>
<evidence type="ECO:0000256" key="3">
    <source>
        <dbReference type="ARBA" id="ARBA00022729"/>
    </source>
</evidence>
<dbReference type="EMBL" id="CAWYQH010000108">
    <property type="protein sequence ID" value="CAK8688887.1"/>
    <property type="molecule type" value="Genomic_DNA"/>
</dbReference>
<protein>
    <recommendedName>
        <fullName evidence="9">Insulin-like growth factor-binding protein 7</fullName>
    </recommendedName>
</protein>
<dbReference type="Pfam" id="PF07679">
    <property type="entry name" value="I-set"/>
    <property type="match status" value="1"/>
</dbReference>
<evidence type="ECO:0000313" key="8">
    <source>
        <dbReference type="Proteomes" id="UP001642483"/>
    </source>
</evidence>
<feature type="chain" id="PRO_5047356646" description="Insulin-like growth factor-binding protein 7" evidence="4">
    <location>
        <begin position="18"/>
        <end position="248"/>
    </location>
</feature>
<dbReference type="InterPro" id="IPR013098">
    <property type="entry name" value="Ig_I-set"/>
</dbReference>
<name>A0ABP0GC41_CLALP</name>
<comment type="subcellular location">
    <subcellularLocation>
        <location evidence="1">Secreted</location>
    </subcellularLocation>
</comment>
<feature type="domain" description="Kazal-like" evidence="6">
    <location>
        <begin position="84"/>
        <end position="139"/>
    </location>
</feature>
<reference evidence="7 8" key="1">
    <citation type="submission" date="2024-02" db="EMBL/GenBank/DDBJ databases">
        <authorList>
            <person name="Daric V."/>
            <person name="Darras S."/>
        </authorList>
    </citation>
    <scope>NUCLEOTIDE SEQUENCE [LARGE SCALE GENOMIC DNA]</scope>
</reference>